<evidence type="ECO:0000313" key="1">
    <source>
        <dbReference type="EMBL" id="JAH82476.1"/>
    </source>
</evidence>
<reference evidence="1" key="2">
    <citation type="journal article" date="2015" name="Fish Shellfish Immunol.">
        <title>Early steps in the European eel (Anguilla anguilla)-Vibrio vulnificus interaction in the gills: Role of the RtxA13 toxin.</title>
        <authorList>
            <person name="Callol A."/>
            <person name="Pajuelo D."/>
            <person name="Ebbesson L."/>
            <person name="Teles M."/>
            <person name="MacKenzie S."/>
            <person name="Amaro C."/>
        </authorList>
    </citation>
    <scope>NUCLEOTIDE SEQUENCE</scope>
</reference>
<name>A0A0E9VWP2_ANGAN</name>
<proteinExistence type="predicted"/>
<dbReference type="AlphaFoldDB" id="A0A0E9VWP2"/>
<protein>
    <submittedName>
        <fullName evidence="1">Uncharacterized protein</fullName>
    </submittedName>
</protein>
<dbReference type="EMBL" id="GBXM01026101">
    <property type="protein sequence ID" value="JAH82476.1"/>
    <property type="molecule type" value="Transcribed_RNA"/>
</dbReference>
<organism evidence="1">
    <name type="scientific">Anguilla anguilla</name>
    <name type="common">European freshwater eel</name>
    <name type="synonym">Muraena anguilla</name>
    <dbReference type="NCBI Taxonomy" id="7936"/>
    <lineage>
        <taxon>Eukaryota</taxon>
        <taxon>Metazoa</taxon>
        <taxon>Chordata</taxon>
        <taxon>Craniata</taxon>
        <taxon>Vertebrata</taxon>
        <taxon>Euteleostomi</taxon>
        <taxon>Actinopterygii</taxon>
        <taxon>Neopterygii</taxon>
        <taxon>Teleostei</taxon>
        <taxon>Anguilliformes</taxon>
        <taxon>Anguillidae</taxon>
        <taxon>Anguilla</taxon>
    </lineage>
</organism>
<accession>A0A0E9VWP2</accession>
<sequence length="22" mass="2378">MITRLYPLTMPVLLSLSTLASG</sequence>
<reference evidence="1" key="1">
    <citation type="submission" date="2014-11" db="EMBL/GenBank/DDBJ databases">
        <authorList>
            <person name="Amaro Gonzalez C."/>
        </authorList>
    </citation>
    <scope>NUCLEOTIDE SEQUENCE</scope>
</reference>